<evidence type="ECO:0000313" key="2">
    <source>
        <dbReference type="Proteomes" id="UP001497535"/>
    </source>
</evidence>
<accession>A0ACB1A233</accession>
<name>A0ACB1A233_MELEN</name>
<proteinExistence type="predicted"/>
<reference evidence="1" key="1">
    <citation type="submission" date="2023-11" db="EMBL/GenBank/DDBJ databases">
        <authorList>
            <person name="Poullet M."/>
        </authorList>
    </citation>
    <scope>NUCLEOTIDE SEQUENCE</scope>
    <source>
        <strain evidence="1">E1834</strain>
    </source>
</reference>
<keyword evidence="2" id="KW-1185">Reference proteome</keyword>
<evidence type="ECO:0000313" key="1">
    <source>
        <dbReference type="EMBL" id="CAK5085502.1"/>
    </source>
</evidence>
<organism evidence="1 2">
    <name type="scientific">Meloidogyne enterolobii</name>
    <name type="common">Root-knot nematode worm</name>
    <name type="synonym">Meloidogyne mayaguensis</name>
    <dbReference type="NCBI Taxonomy" id="390850"/>
    <lineage>
        <taxon>Eukaryota</taxon>
        <taxon>Metazoa</taxon>
        <taxon>Ecdysozoa</taxon>
        <taxon>Nematoda</taxon>
        <taxon>Chromadorea</taxon>
        <taxon>Rhabditida</taxon>
        <taxon>Tylenchina</taxon>
        <taxon>Tylenchomorpha</taxon>
        <taxon>Tylenchoidea</taxon>
        <taxon>Meloidogynidae</taxon>
        <taxon>Meloidogyninae</taxon>
        <taxon>Meloidogyne</taxon>
    </lineage>
</organism>
<gene>
    <name evidence="1" type="ORF">MENTE1834_LOCUS32958</name>
</gene>
<dbReference type="Proteomes" id="UP001497535">
    <property type="component" value="Unassembled WGS sequence"/>
</dbReference>
<sequence length="266" mass="30195">MGKQITFVSGYVQQDELFMGTLTVKEHLIIQARLRLVGSTERQIKKRVSEILNDLGLHSCRHARIGSRGIKKGISGGEARRLLFACELLSNPQIIFADEPTTGLDSSMAESVINVMKKLAQSGRTVICTIHQPSSTIYRQFDMVSWESFIFHSKLGSFPSDPKNILDFYPILCLFKIPLSSLIFKILLMNMTCYQNLWLFERLPSSSEDPFLLEDIFNLSNVSSRAIFSLPRKPFLPLPLPMAFGTLTLPINPFGKYLTFNLFFYL</sequence>
<comment type="caution">
    <text evidence="1">The sequence shown here is derived from an EMBL/GenBank/DDBJ whole genome shotgun (WGS) entry which is preliminary data.</text>
</comment>
<protein>
    <submittedName>
        <fullName evidence="1">Uncharacterized protein</fullName>
    </submittedName>
</protein>
<dbReference type="EMBL" id="CAVMJV010000057">
    <property type="protein sequence ID" value="CAK5085502.1"/>
    <property type="molecule type" value="Genomic_DNA"/>
</dbReference>